<dbReference type="STRING" id="104663.SAMN04488121_106168"/>
<keyword evidence="1" id="KW-0812">Transmembrane</keyword>
<evidence type="ECO:0000256" key="1">
    <source>
        <dbReference type="SAM" id="Phobius"/>
    </source>
</evidence>
<reference evidence="2 3" key="1">
    <citation type="submission" date="2016-10" db="EMBL/GenBank/DDBJ databases">
        <authorList>
            <person name="de Groot N.N."/>
        </authorList>
    </citation>
    <scope>NUCLEOTIDE SEQUENCE [LARGE SCALE GENOMIC DNA]</scope>
    <source>
        <strain evidence="2 3">DSM 527</strain>
    </source>
</reference>
<protein>
    <submittedName>
        <fullName evidence="2">Uncharacterized protein</fullName>
    </submittedName>
</protein>
<accession>A0A1G7WV54</accession>
<name>A0A1G7WV54_CHIFI</name>
<keyword evidence="1" id="KW-0472">Membrane</keyword>
<evidence type="ECO:0000313" key="3">
    <source>
        <dbReference type="Proteomes" id="UP000199045"/>
    </source>
</evidence>
<dbReference type="EMBL" id="FNBN01000006">
    <property type="protein sequence ID" value="SDG75756.1"/>
    <property type="molecule type" value="Genomic_DNA"/>
</dbReference>
<dbReference type="OrthoDB" id="1426471at2"/>
<feature type="transmembrane region" description="Helical" evidence="1">
    <location>
        <begin position="80"/>
        <end position="100"/>
    </location>
</feature>
<proteinExistence type="predicted"/>
<evidence type="ECO:0000313" key="2">
    <source>
        <dbReference type="EMBL" id="SDG75756.1"/>
    </source>
</evidence>
<sequence>MIYLKCKSCGHYNELKSEFLTFCAECGKKLPTNYAEWKLKSPEGSFEDFQREKGVKPKKARTNSLGELQQKYLKWAGRRGAIITIILIIGLAAVAGGYIGKRVVFNLIYPKINKSWLYSSWETAKIGRQMIEISTPMHLGVNDKPLAPEVAQFVEYAKCYRNRVEEGMQVEVKLYSFRPNVSNDLEIAGAATATEMKKNEEISDLQYKTDTITQSGMSALLQEGSYNYKSGIRLAFCNLLLVKGPHRWEIGIRYREDDTTAATAAHRIIKSIHVK</sequence>
<dbReference type="RefSeq" id="WP_089835238.1">
    <property type="nucleotide sequence ID" value="NZ_FNBN01000006.1"/>
</dbReference>
<keyword evidence="1" id="KW-1133">Transmembrane helix</keyword>
<dbReference type="AlphaFoldDB" id="A0A1G7WV54"/>
<dbReference type="Proteomes" id="UP000199045">
    <property type="component" value="Unassembled WGS sequence"/>
</dbReference>
<gene>
    <name evidence="2" type="ORF">SAMN04488121_106168</name>
</gene>
<organism evidence="2 3">
    <name type="scientific">Chitinophaga filiformis</name>
    <name type="common">Myxococcus filiformis</name>
    <name type="synonym">Flexibacter filiformis</name>
    <dbReference type="NCBI Taxonomy" id="104663"/>
    <lineage>
        <taxon>Bacteria</taxon>
        <taxon>Pseudomonadati</taxon>
        <taxon>Bacteroidota</taxon>
        <taxon>Chitinophagia</taxon>
        <taxon>Chitinophagales</taxon>
        <taxon>Chitinophagaceae</taxon>
        <taxon>Chitinophaga</taxon>
    </lineage>
</organism>